<dbReference type="InterPro" id="IPR014030">
    <property type="entry name" value="Ketoacyl_synth_N"/>
</dbReference>
<dbReference type="InterPro" id="IPR016039">
    <property type="entry name" value="Thiolase-like"/>
</dbReference>
<evidence type="ECO:0000259" key="4">
    <source>
        <dbReference type="Pfam" id="PF00109"/>
    </source>
</evidence>
<proteinExistence type="inferred from homology"/>
<evidence type="ECO:0000313" key="6">
    <source>
        <dbReference type="EMBL" id="KLL12316.1"/>
    </source>
</evidence>
<evidence type="ECO:0000313" key="7">
    <source>
        <dbReference type="Proteomes" id="UP000035425"/>
    </source>
</evidence>
<protein>
    <submittedName>
        <fullName evidence="6">3-oxoacyl-ACP synthase</fullName>
    </submittedName>
</protein>
<keyword evidence="2 3" id="KW-0808">Transferase</keyword>
<feature type="domain" description="Beta-ketoacyl synthase C-terminal" evidence="5">
    <location>
        <begin position="243"/>
        <end position="325"/>
    </location>
</feature>
<keyword evidence="7" id="KW-1185">Reference proteome</keyword>
<dbReference type="SUPFAM" id="SSF53901">
    <property type="entry name" value="Thiolase-like"/>
    <property type="match status" value="2"/>
</dbReference>
<dbReference type="InterPro" id="IPR000794">
    <property type="entry name" value="Beta-ketoacyl_synthase"/>
</dbReference>
<dbReference type="Pfam" id="PF02801">
    <property type="entry name" value="Ketoacyl-synt_C"/>
    <property type="match status" value="1"/>
</dbReference>
<dbReference type="PANTHER" id="PTHR11712:SF336">
    <property type="entry name" value="3-OXOACYL-[ACYL-CARRIER-PROTEIN] SYNTHASE, MITOCHONDRIAL"/>
    <property type="match status" value="1"/>
</dbReference>
<comment type="similarity">
    <text evidence="1 3">Belongs to the thiolase-like superfamily. Beta-ketoacyl-ACP synthases family.</text>
</comment>
<name>A0ABR5F6F4_9ACTN</name>
<gene>
    <name evidence="6" type="ORF">FrCorBMG51_05615</name>
</gene>
<accession>A0ABR5F6F4</accession>
<dbReference type="Gene3D" id="3.40.47.10">
    <property type="match status" value="1"/>
</dbReference>
<feature type="domain" description="Beta-ketoacyl synthase-like N-terminal" evidence="4">
    <location>
        <begin position="7"/>
        <end position="205"/>
    </location>
</feature>
<organism evidence="6 7">
    <name type="scientific">Protofrankia coriariae</name>
    <dbReference type="NCBI Taxonomy" id="1562887"/>
    <lineage>
        <taxon>Bacteria</taxon>
        <taxon>Bacillati</taxon>
        <taxon>Actinomycetota</taxon>
        <taxon>Actinomycetes</taxon>
        <taxon>Frankiales</taxon>
        <taxon>Frankiaceae</taxon>
        <taxon>Protofrankia</taxon>
    </lineage>
</organism>
<evidence type="ECO:0000259" key="5">
    <source>
        <dbReference type="Pfam" id="PF02801"/>
    </source>
</evidence>
<dbReference type="Pfam" id="PF00109">
    <property type="entry name" value="ketoacyl-synt"/>
    <property type="match status" value="1"/>
</dbReference>
<dbReference type="EMBL" id="JWIO01000006">
    <property type="protein sequence ID" value="KLL12316.1"/>
    <property type="molecule type" value="Genomic_DNA"/>
</dbReference>
<comment type="caution">
    <text evidence="6">The sequence shown here is derived from an EMBL/GenBank/DDBJ whole genome shotgun (WGS) entry which is preliminary data.</text>
</comment>
<evidence type="ECO:0000256" key="1">
    <source>
        <dbReference type="ARBA" id="ARBA00008467"/>
    </source>
</evidence>
<evidence type="ECO:0000256" key="2">
    <source>
        <dbReference type="ARBA" id="ARBA00022679"/>
    </source>
</evidence>
<sequence length="355" mass="35578">MISAYTAVSPYGVGRAAFDDGVRAGRPATGALGEAWLPGPYAVAGLIPGFTAAGALGNKGTRSMDRATAIAVTTVRELIIEAGAAVTGQPEQVGLVLGTGHGSVQSIMDFTRDSLTGEKPYHVDPAQFPNTVMNRAAGQSAIWHGIRGPNTTISGGWLTGLLALSYAARIYRAGRCARALCGSVEEYSRQRAWLEFHARGGVSGTGALGEGGAAVLLESARGATEAGRTPLAAVLAIRFGAFGAPADAGTALAGCVRGALASAGAAPESVRIVSGVDDGGEFGAVERAAVRDALGGDGARWVSCRRLIGDTSAAATSFQLATALAVAEPGDLALVTGVDPDGATVGCALLSVARS</sequence>
<evidence type="ECO:0000256" key="3">
    <source>
        <dbReference type="RuleBase" id="RU003694"/>
    </source>
</evidence>
<reference evidence="6 7" key="1">
    <citation type="submission" date="2014-12" db="EMBL/GenBank/DDBJ databases">
        <title>Frankia sp. BMG5.1 draft genome.</title>
        <authorList>
            <person name="Gtari M."/>
            <person name="Ghodhbane-Gtari F."/>
            <person name="Nouioui I."/>
            <person name="Ktari A."/>
            <person name="Hezbri K."/>
            <person name="Mimouni W."/>
            <person name="Sbissi I."/>
            <person name="Ayari A."/>
            <person name="Yamanaka T."/>
            <person name="Normand P."/>
            <person name="Tisa L.S."/>
            <person name="Boudabous A."/>
        </authorList>
    </citation>
    <scope>NUCLEOTIDE SEQUENCE [LARGE SCALE GENOMIC DNA]</scope>
    <source>
        <strain evidence="6 7">BMG5.1</strain>
    </source>
</reference>
<dbReference type="Proteomes" id="UP000035425">
    <property type="component" value="Unassembled WGS sequence"/>
</dbReference>
<dbReference type="InterPro" id="IPR014031">
    <property type="entry name" value="Ketoacyl_synth_C"/>
</dbReference>
<dbReference type="PANTHER" id="PTHR11712">
    <property type="entry name" value="POLYKETIDE SYNTHASE-RELATED"/>
    <property type="match status" value="1"/>
</dbReference>